<comment type="caution">
    <text evidence="1">The sequence shown here is derived from an EMBL/GenBank/DDBJ whole genome shotgun (WGS) entry which is preliminary data.</text>
</comment>
<name>A0AAV4PTP0_9ARAC</name>
<dbReference type="AlphaFoldDB" id="A0AAV4PTP0"/>
<protein>
    <submittedName>
        <fullName evidence="1">Uncharacterized protein</fullName>
    </submittedName>
</protein>
<evidence type="ECO:0000313" key="2">
    <source>
        <dbReference type="Proteomes" id="UP001054837"/>
    </source>
</evidence>
<gene>
    <name evidence="1" type="ORF">CDAR_259011</name>
</gene>
<organism evidence="1 2">
    <name type="scientific">Caerostris darwini</name>
    <dbReference type="NCBI Taxonomy" id="1538125"/>
    <lineage>
        <taxon>Eukaryota</taxon>
        <taxon>Metazoa</taxon>
        <taxon>Ecdysozoa</taxon>
        <taxon>Arthropoda</taxon>
        <taxon>Chelicerata</taxon>
        <taxon>Arachnida</taxon>
        <taxon>Araneae</taxon>
        <taxon>Araneomorphae</taxon>
        <taxon>Entelegynae</taxon>
        <taxon>Araneoidea</taxon>
        <taxon>Araneidae</taxon>
        <taxon>Caerostris</taxon>
    </lineage>
</organism>
<evidence type="ECO:0000313" key="1">
    <source>
        <dbReference type="EMBL" id="GIX99206.1"/>
    </source>
</evidence>
<proteinExistence type="predicted"/>
<keyword evidence="2" id="KW-1185">Reference proteome</keyword>
<dbReference type="EMBL" id="BPLQ01003277">
    <property type="protein sequence ID" value="GIX99206.1"/>
    <property type="molecule type" value="Genomic_DNA"/>
</dbReference>
<accession>A0AAV4PTP0</accession>
<reference evidence="1 2" key="1">
    <citation type="submission" date="2021-06" db="EMBL/GenBank/DDBJ databases">
        <title>Caerostris darwini draft genome.</title>
        <authorList>
            <person name="Kono N."/>
            <person name="Arakawa K."/>
        </authorList>
    </citation>
    <scope>NUCLEOTIDE SEQUENCE [LARGE SCALE GENOMIC DNA]</scope>
</reference>
<dbReference type="Proteomes" id="UP001054837">
    <property type="component" value="Unassembled WGS sequence"/>
</dbReference>
<sequence length="156" mass="18067">MAMPKDVEHDVLTCILHNFTELWGRKTIDGYTMHTTRPRTCVVVKRGFELYFKVQLRAAVFCLLFLYDKTSKLILSRGVYIDNNNVEQVSFDLNYKESSALVNLPDNQLVIEISYGFRVPSSAEPKEFVLLLKPKALAYQHGGLVRRRFPSAKRFY</sequence>